<reference evidence="4 5" key="1">
    <citation type="journal article" date="2016" name="Mol. Biol. Evol.">
        <title>Comparative Genomics of Early-Diverging Mushroom-Forming Fungi Provides Insights into the Origins of Lignocellulose Decay Capabilities.</title>
        <authorList>
            <person name="Nagy L.G."/>
            <person name="Riley R."/>
            <person name="Tritt A."/>
            <person name="Adam C."/>
            <person name="Daum C."/>
            <person name="Floudas D."/>
            <person name="Sun H."/>
            <person name="Yadav J.S."/>
            <person name="Pangilinan J."/>
            <person name="Larsson K.H."/>
            <person name="Matsuura K."/>
            <person name="Barry K."/>
            <person name="Labutti K."/>
            <person name="Kuo R."/>
            <person name="Ohm R.A."/>
            <person name="Bhattacharya S.S."/>
            <person name="Shirouzu T."/>
            <person name="Yoshinaga Y."/>
            <person name="Martin F.M."/>
            <person name="Grigoriev I.V."/>
            <person name="Hibbett D.S."/>
        </authorList>
    </citation>
    <scope>NUCLEOTIDE SEQUENCE [LARGE SCALE GENOMIC DNA]</scope>
    <source>
        <strain evidence="4 5">HHB9708</strain>
    </source>
</reference>
<evidence type="ECO:0000259" key="3">
    <source>
        <dbReference type="Pfam" id="PF20153"/>
    </source>
</evidence>
<evidence type="ECO:0000256" key="2">
    <source>
        <dbReference type="SAM" id="Phobius"/>
    </source>
</evidence>
<feature type="transmembrane region" description="Helical" evidence="2">
    <location>
        <begin position="217"/>
        <end position="245"/>
    </location>
</feature>
<organism evidence="4 5">
    <name type="scientific">Sistotremastrum niveocremeum HHB9708</name>
    <dbReference type="NCBI Taxonomy" id="1314777"/>
    <lineage>
        <taxon>Eukaryota</taxon>
        <taxon>Fungi</taxon>
        <taxon>Dikarya</taxon>
        <taxon>Basidiomycota</taxon>
        <taxon>Agaricomycotina</taxon>
        <taxon>Agaricomycetes</taxon>
        <taxon>Sistotremastrales</taxon>
        <taxon>Sistotremastraceae</taxon>
        <taxon>Sertulicium</taxon>
        <taxon>Sertulicium niveocremeum</taxon>
    </lineage>
</organism>
<sequence>MADHPSNDATLPRVALAERSPSQGGVIQVSLGSLEDKFDKLLLLMENQIKLTEMTFKEHGEKLETLRKDALKSYFAHRVLDDQPFEPRKLEDQQTWGGLNKEAVARTKEAVGEWKDLMGVSLIFAFQSSASSNANGEAGGTGQDSTATALIDPHRQAVIQQWIAFFQISSFALSIFNSALCVLGTQWGARLIVRIRAKDFHEMTIQHKRREAVGKRWLLRLMGVLFSTLLLSILLFMTAFLLQAWAVAYSQPTPQPVLIAAAVIVAGLVLAIMIIIVATTFHAVKRENSPFETPLSSLLRRLLPDLSEEEDDEDEDEEDVGDLLEVKKDDDEDVETLKVYAGVVLNATEPETLEYAVPSYRWNDWLLFKDELLPLFDAVYERFMASDTSIRVKETVIQHLIEFRKGTVFFHHEGQENKVADWCWSTCQDLCTQSHDLHSRLFPLQILFTLELPNNEDFRDLLQTPYVECMNRVLASYDLDGNLGEREDIFSSAVHECSSLLSDKKEDLVSQILAARSFSILKSLIKSSTEIHDMKELVSFIVQGHEITLLNEMSELVSNPPEGRAIKILAFLDVLTRSSPPDLTVPDHFDLSRSLFGLTRSDLGSSDWINYSKVLIYLFDHGAFDRLTDPCAALPFLKWLCTRSGEEAERATFYLNNYATRFTGTSFTIFIRPTLILPLEATELLPGDRRSLIPDLSMFAHDMEADAGSNATTIFVKAFDRCNALLLSDHPPNLSREERLLILRSVLRNPILDWNDIRHFMHRVPRDHEMGWEVITQALNHGNIHYVGWFLAPMSFFCSLLEERGFWRFFYSDVDISPLLAHLTSHKPHIGSWTRYSNALISCIDRGNVFQRITDRASARKFFELCLNKDYETFEETRESAKYYLKQLDRQDILARTSRRPHLLARACNNLTKRLGIASKVKSTELATAEAHMSLEMEEPPSVLPDISDPDREDTATSNPQS</sequence>
<dbReference type="InterPro" id="IPR045338">
    <property type="entry name" value="DUF6535"/>
</dbReference>
<protein>
    <recommendedName>
        <fullName evidence="3">DUF6535 domain-containing protein</fullName>
    </recommendedName>
</protein>
<feature type="domain" description="DUF6535" evidence="3">
    <location>
        <begin position="142"/>
        <end position="246"/>
    </location>
</feature>
<evidence type="ECO:0000313" key="5">
    <source>
        <dbReference type="Proteomes" id="UP000076722"/>
    </source>
</evidence>
<evidence type="ECO:0000313" key="4">
    <source>
        <dbReference type="EMBL" id="KZS89445.1"/>
    </source>
</evidence>
<proteinExistence type="predicted"/>
<gene>
    <name evidence="4" type="ORF">SISNIDRAFT_469222</name>
</gene>
<dbReference type="AlphaFoldDB" id="A0A164Q961"/>
<dbReference type="EMBL" id="KV419427">
    <property type="protein sequence ID" value="KZS89445.1"/>
    <property type="molecule type" value="Genomic_DNA"/>
</dbReference>
<keyword evidence="5" id="KW-1185">Reference proteome</keyword>
<accession>A0A164Q961</accession>
<dbReference type="Proteomes" id="UP000076722">
    <property type="component" value="Unassembled WGS sequence"/>
</dbReference>
<keyword evidence="2" id="KW-1133">Transmembrane helix</keyword>
<feature type="region of interest" description="Disordered" evidence="1">
    <location>
        <begin position="929"/>
        <end position="962"/>
    </location>
</feature>
<name>A0A164Q961_9AGAM</name>
<dbReference type="Pfam" id="PF20153">
    <property type="entry name" value="DUF6535"/>
    <property type="match status" value="1"/>
</dbReference>
<keyword evidence="2" id="KW-0472">Membrane</keyword>
<evidence type="ECO:0000256" key="1">
    <source>
        <dbReference type="SAM" id="MobiDB-lite"/>
    </source>
</evidence>
<feature type="transmembrane region" description="Helical" evidence="2">
    <location>
        <begin position="257"/>
        <end position="281"/>
    </location>
</feature>
<keyword evidence="2" id="KW-0812">Transmembrane</keyword>